<dbReference type="Proteomes" id="UP000249619">
    <property type="component" value="Unassembled WGS sequence"/>
</dbReference>
<dbReference type="AlphaFoldDB" id="A0A364NG79"/>
<reference evidence="3" key="1">
    <citation type="submission" date="2018-05" db="EMBL/GenBank/DDBJ databases">
        <title>Draft genome sequence of Stemphylium lycopersici strain CIDEFI 213.</title>
        <authorList>
            <person name="Medina R."/>
            <person name="Franco M.E.E."/>
            <person name="Lucentini C.G."/>
            <person name="Saparrat M.C.N."/>
            <person name="Balatti P.A."/>
        </authorList>
    </citation>
    <scope>NUCLEOTIDE SEQUENCE [LARGE SCALE GENOMIC DNA]</scope>
    <source>
        <strain evidence="3">CIDEFI 213</strain>
    </source>
</reference>
<comment type="caution">
    <text evidence="2">The sequence shown here is derived from an EMBL/GenBank/DDBJ whole genome shotgun (WGS) entry which is preliminary data.</text>
</comment>
<evidence type="ECO:0000313" key="2">
    <source>
        <dbReference type="EMBL" id="RAR16335.1"/>
    </source>
</evidence>
<gene>
    <name evidence="2" type="ORF">DDE83_000207</name>
</gene>
<feature type="compositionally biased region" description="Polar residues" evidence="1">
    <location>
        <begin position="74"/>
        <end position="91"/>
    </location>
</feature>
<sequence length="151" mass="16335">MTAPSDQQDRLSIISELLSQSHNTGTDTDTASLANDVKKLDVQDPKTLQGKVDAYCREFLSLGDPEAIERNSKKQALTSDSKQNAGPSTLTDRIAKDSSDSTASDHQHHDTTNQASHAQAHKANPGPVVADNMPEAASKEELKKRAEELNK</sequence>
<dbReference type="EMBL" id="QGDH01000003">
    <property type="protein sequence ID" value="RAR16335.1"/>
    <property type="molecule type" value="Genomic_DNA"/>
</dbReference>
<keyword evidence="3" id="KW-1185">Reference proteome</keyword>
<evidence type="ECO:0000256" key="1">
    <source>
        <dbReference type="SAM" id="MobiDB-lite"/>
    </source>
</evidence>
<feature type="region of interest" description="Disordered" evidence="1">
    <location>
        <begin position="70"/>
        <end position="151"/>
    </location>
</feature>
<organism evidence="2 3">
    <name type="scientific">Stemphylium lycopersici</name>
    <name type="common">Tomato gray leaf spot disease fungus</name>
    <name type="synonym">Thyrospora lycopersici</name>
    <dbReference type="NCBI Taxonomy" id="183478"/>
    <lineage>
        <taxon>Eukaryota</taxon>
        <taxon>Fungi</taxon>
        <taxon>Dikarya</taxon>
        <taxon>Ascomycota</taxon>
        <taxon>Pezizomycotina</taxon>
        <taxon>Dothideomycetes</taxon>
        <taxon>Pleosporomycetidae</taxon>
        <taxon>Pleosporales</taxon>
        <taxon>Pleosporineae</taxon>
        <taxon>Pleosporaceae</taxon>
        <taxon>Stemphylium</taxon>
    </lineage>
</organism>
<feature type="compositionally biased region" description="Basic and acidic residues" evidence="1">
    <location>
        <begin position="93"/>
        <end position="111"/>
    </location>
</feature>
<accession>A0A364NG79</accession>
<evidence type="ECO:0000313" key="3">
    <source>
        <dbReference type="Proteomes" id="UP000249619"/>
    </source>
</evidence>
<name>A0A364NG79_STELY</name>
<proteinExistence type="predicted"/>
<feature type="compositionally biased region" description="Basic and acidic residues" evidence="1">
    <location>
        <begin position="137"/>
        <end position="151"/>
    </location>
</feature>
<protein>
    <submittedName>
        <fullName evidence="2">Uncharacterized protein</fullName>
    </submittedName>
</protein>